<sequence>MAPILQSLLMASMAVLVFANVMKYPEVVPGPSLPSLEEVGLTSAQLYQMGRPKSLSSASTPPSAAAAHTGCGPTDSAYANVNDVIACYHYLNNLGDQACHVPGDFHTVIFCVAGGAAIGGQGLRGDTDHSCREVAAAALWAVDHCTRSDQSVAGFQSVAGDDDVVVVDANRVYLGAS</sequence>
<dbReference type="PANTHER" id="PTHR39603">
    <property type="entry name" value="CYANOVIRIN-N DOMAIN-CONTAINING PROTEIN"/>
    <property type="match status" value="1"/>
</dbReference>
<dbReference type="HOGENOM" id="CLU_101873_0_0_1"/>
<feature type="chain" id="PRO_5001979442" description="Secreted protein" evidence="1">
    <location>
        <begin position="20"/>
        <end position="177"/>
    </location>
</feature>
<evidence type="ECO:0000256" key="1">
    <source>
        <dbReference type="SAM" id="SignalP"/>
    </source>
</evidence>
<dbReference type="PANTHER" id="PTHR39603:SF1">
    <property type="entry name" value="CYANOVIRIN-N DOMAIN-CONTAINING PROTEIN"/>
    <property type="match status" value="1"/>
</dbReference>
<dbReference type="EMBL" id="CDHN01000001">
    <property type="protein sequence ID" value="CEJ82905.1"/>
    <property type="molecule type" value="Genomic_DNA"/>
</dbReference>
<dbReference type="STRING" id="1531966.A0A0A1T9M9"/>
<evidence type="ECO:0000313" key="3">
    <source>
        <dbReference type="Proteomes" id="UP000039046"/>
    </source>
</evidence>
<evidence type="ECO:0008006" key="4">
    <source>
        <dbReference type="Google" id="ProtNLM"/>
    </source>
</evidence>
<feature type="signal peptide" evidence="1">
    <location>
        <begin position="1"/>
        <end position="19"/>
    </location>
</feature>
<keyword evidence="1" id="KW-0732">Signal</keyword>
<name>A0A0A1T9M9_9HYPO</name>
<reference evidence="2 3" key="1">
    <citation type="journal article" date="2015" name="Genome Announc.">
        <title>Draft Genome Sequence and Gene Annotation of the Entomopathogenic Fungus Verticillium hemipterigenum.</title>
        <authorList>
            <person name="Horn F."/>
            <person name="Habel A."/>
            <person name="Scharf D.H."/>
            <person name="Dworschak J."/>
            <person name="Brakhage A.A."/>
            <person name="Guthke R."/>
            <person name="Hertweck C."/>
            <person name="Linde J."/>
        </authorList>
    </citation>
    <scope>NUCLEOTIDE SEQUENCE [LARGE SCALE GENOMIC DNA]</scope>
</reference>
<protein>
    <recommendedName>
        <fullName evidence="4">Secreted protein</fullName>
    </recommendedName>
</protein>
<dbReference type="AlphaFoldDB" id="A0A0A1T9M9"/>
<accession>A0A0A1T9M9</accession>
<dbReference type="Proteomes" id="UP000039046">
    <property type="component" value="Unassembled WGS sequence"/>
</dbReference>
<dbReference type="OrthoDB" id="2112446at2759"/>
<proteinExistence type="predicted"/>
<organism evidence="2 3">
    <name type="scientific">[Torrubiella] hemipterigena</name>
    <dbReference type="NCBI Taxonomy" id="1531966"/>
    <lineage>
        <taxon>Eukaryota</taxon>
        <taxon>Fungi</taxon>
        <taxon>Dikarya</taxon>
        <taxon>Ascomycota</taxon>
        <taxon>Pezizomycotina</taxon>
        <taxon>Sordariomycetes</taxon>
        <taxon>Hypocreomycetidae</taxon>
        <taxon>Hypocreales</taxon>
        <taxon>Clavicipitaceae</taxon>
        <taxon>Clavicipitaceae incertae sedis</taxon>
        <taxon>'Torrubiella' clade</taxon>
    </lineage>
</organism>
<evidence type="ECO:0000313" key="2">
    <source>
        <dbReference type="EMBL" id="CEJ82905.1"/>
    </source>
</evidence>
<gene>
    <name evidence="2" type="ORF">VHEMI02946</name>
</gene>
<keyword evidence="3" id="KW-1185">Reference proteome</keyword>